<dbReference type="EMBL" id="BAABGA010000067">
    <property type="protein sequence ID" value="GAA4464051.1"/>
    <property type="molecule type" value="Genomic_DNA"/>
</dbReference>
<keyword evidence="8" id="KW-1185">Reference proteome</keyword>
<evidence type="ECO:0000256" key="2">
    <source>
        <dbReference type="ARBA" id="ARBA00022670"/>
    </source>
</evidence>
<feature type="domain" description="Peptidase S8/S53" evidence="6">
    <location>
        <begin position="16"/>
        <end position="72"/>
    </location>
</feature>
<proteinExistence type="inferred from homology"/>
<dbReference type="PROSITE" id="PS00138">
    <property type="entry name" value="SUBTILASE_SER"/>
    <property type="match status" value="1"/>
</dbReference>
<evidence type="ECO:0000256" key="5">
    <source>
        <dbReference type="PROSITE-ProRule" id="PRU01240"/>
    </source>
</evidence>
<dbReference type="InterPro" id="IPR023828">
    <property type="entry name" value="Peptidase_S8_Ser-AS"/>
</dbReference>
<organism evidence="7 8">
    <name type="scientific">Novipirellula rosea</name>
    <dbReference type="NCBI Taxonomy" id="1031540"/>
    <lineage>
        <taxon>Bacteria</taxon>
        <taxon>Pseudomonadati</taxon>
        <taxon>Planctomycetota</taxon>
        <taxon>Planctomycetia</taxon>
        <taxon>Pirellulales</taxon>
        <taxon>Pirellulaceae</taxon>
        <taxon>Novipirellula</taxon>
    </lineage>
</organism>
<dbReference type="PANTHER" id="PTHR43399:SF4">
    <property type="entry name" value="CELL WALL-ASSOCIATED PROTEASE"/>
    <property type="match status" value="1"/>
</dbReference>
<dbReference type="PROSITE" id="PS51892">
    <property type="entry name" value="SUBTILASE"/>
    <property type="match status" value="1"/>
</dbReference>
<evidence type="ECO:0000313" key="8">
    <source>
        <dbReference type="Proteomes" id="UP001500840"/>
    </source>
</evidence>
<evidence type="ECO:0000256" key="4">
    <source>
        <dbReference type="ARBA" id="ARBA00022825"/>
    </source>
</evidence>
<evidence type="ECO:0000256" key="1">
    <source>
        <dbReference type="ARBA" id="ARBA00011073"/>
    </source>
</evidence>
<evidence type="ECO:0000259" key="6">
    <source>
        <dbReference type="Pfam" id="PF00082"/>
    </source>
</evidence>
<keyword evidence="2" id="KW-0645">Protease</keyword>
<comment type="similarity">
    <text evidence="1 5">Belongs to the peptidase S8 family.</text>
</comment>
<keyword evidence="3" id="KW-0378">Hydrolase</keyword>
<evidence type="ECO:0000256" key="3">
    <source>
        <dbReference type="ARBA" id="ARBA00022801"/>
    </source>
</evidence>
<accession>A0ABP8NDE4</accession>
<dbReference type="Gene3D" id="3.40.50.200">
    <property type="entry name" value="Peptidase S8/S53 domain"/>
    <property type="match status" value="1"/>
</dbReference>
<reference evidence="8" key="1">
    <citation type="journal article" date="2019" name="Int. J. Syst. Evol. Microbiol.">
        <title>The Global Catalogue of Microorganisms (GCM) 10K type strain sequencing project: providing services to taxonomists for standard genome sequencing and annotation.</title>
        <authorList>
            <consortium name="The Broad Institute Genomics Platform"/>
            <consortium name="The Broad Institute Genome Sequencing Center for Infectious Disease"/>
            <person name="Wu L."/>
            <person name="Ma J."/>
        </authorList>
    </citation>
    <scope>NUCLEOTIDE SEQUENCE [LARGE SCALE GENOMIC DNA]</scope>
    <source>
        <strain evidence="8">JCM 17759</strain>
    </source>
</reference>
<comment type="caution">
    <text evidence="5">Lacks conserved residue(s) required for the propagation of feature annotation.</text>
</comment>
<dbReference type="InterPro" id="IPR000209">
    <property type="entry name" value="Peptidase_S8/S53_dom"/>
</dbReference>
<dbReference type="Pfam" id="PF00082">
    <property type="entry name" value="Peptidase_S8"/>
    <property type="match status" value="1"/>
</dbReference>
<dbReference type="PANTHER" id="PTHR43399">
    <property type="entry name" value="SUBTILISIN-RELATED"/>
    <property type="match status" value="1"/>
</dbReference>
<dbReference type="InterPro" id="IPR051048">
    <property type="entry name" value="Peptidase_S8/S53_subtilisin"/>
</dbReference>
<evidence type="ECO:0000313" key="7">
    <source>
        <dbReference type="EMBL" id="GAA4464051.1"/>
    </source>
</evidence>
<dbReference type="Proteomes" id="UP001500840">
    <property type="component" value="Unassembled WGS sequence"/>
</dbReference>
<sequence>MCGPGVSVTSSWIGSNDALRTISGTSMATPHVAGCAALWVQQQKQNLGFLTSENLAARTLASATFVPGASFEDIGNGMVQAPQQ</sequence>
<protein>
    <recommendedName>
        <fullName evidence="6">Peptidase S8/S53 domain-containing protein</fullName>
    </recommendedName>
</protein>
<name>A0ABP8NDE4_9BACT</name>
<dbReference type="InterPro" id="IPR036852">
    <property type="entry name" value="Peptidase_S8/S53_dom_sf"/>
</dbReference>
<dbReference type="SUPFAM" id="SSF52743">
    <property type="entry name" value="Subtilisin-like"/>
    <property type="match status" value="1"/>
</dbReference>
<comment type="caution">
    <text evidence="7">The sequence shown here is derived from an EMBL/GenBank/DDBJ whole genome shotgun (WGS) entry which is preliminary data.</text>
</comment>
<keyword evidence="4" id="KW-0720">Serine protease</keyword>
<gene>
    <name evidence="7" type="ORF">GCM10023156_50100</name>
</gene>